<dbReference type="GO" id="GO:0045087">
    <property type="term" value="P:innate immune response"/>
    <property type="evidence" value="ECO:0007669"/>
    <property type="project" value="UniProtKB-KW"/>
</dbReference>
<comment type="subcellular location">
    <subcellularLocation>
        <location evidence="1">Membrane</location>
        <topology evidence="1">Single-pass type I membrane protein</topology>
    </subcellularLocation>
</comment>
<dbReference type="Pfam" id="PF01582">
    <property type="entry name" value="TIR"/>
    <property type="match status" value="1"/>
</dbReference>
<keyword evidence="4" id="KW-0433">Leucine-rich repeat</keyword>
<evidence type="ECO:0000256" key="1">
    <source>
        <dbReference type="ARBA" id="ARBA00004479"/>
    </source>
</evidence>
<dbReference type="SUPFAM" id="SSF52058">
    <property type="entry name" value="L domain-like"/>
    <property type="match status" value="1"/>
</dbReference>
<feature type="domain" description="TIR" evidence="14">
    <location>
        <begin position="100"/>
        <end position="248"/>
    </location>
</feature>
<keyword evidence="3" id="KW-0399">Innate immunity</keyword>
<feature type="region of interest" description="Disordered" evidence="13">
    <location>
        <begin position="287"/>
        <end position="308"/>
    </location>
</feature>
<dbReference type="SUPFAM" id="SSF52200">
    <property type="entry name" value="Toll/Interleukin receptor TIR domain"/>
    <property type="match status" value="1"/>
</dbReference>
<protein>
    <submittedName>
        <fullName evidence="15">(California timema) hypothetical protein</fullName>
    </submittedName>
</protein>
<keyword evidence="9" id="KW-1133">Transmembrane helix</keyword>
<accession>A0A7R9JBN8</accession>
<evidence type="ECO:0000256" key="4">
    <source>
        <dbReference type="ARBA" id="ARBA00022614"/>
    </source>
</evidence>
<evidence type="ECO:0000256" key="7">
    <source>
        <dbReference type="ARBA" id="ARBA00022737"/>
    </source>
</evidence>
<dbReference type="SMART" id="SM00255">
    <property type="entry name" value="TIR"/>
    <property type="match status" value="1"/>
</dbReference>
<dbReference type="InterPro" id="IPR035897">
    <property type="entry name" value="Toll_tir_struct_dom_sf"/>
</dbReference>
<keyword evidence="7" id="KW-0677">Repeat</keyword>
<proteinExistence type="inferred from homology"/>
<sequence>MFPTNSQSSLLSLSMVGGETKYTDGAHILERALKLLKDFVSTNITSLALMSLNLSAQNILEWKTNNTNDTIFGVFDTEPLDHLDLRSNNLSTLPTKLLELKNLTYLDISSNTRQDRTWVTEYLLAKLENSDEKYHLCLHERDFHLGSLILENIEDSMRKSRFTIMVLSKGFVLSQWCRWELEMANYKLFEDRREFLILIEKERLDRSDIPRHLKYLIDTRTYLEWPEPGQTSSSSQEKVLWRRLKKALGESLYQKTLKDEEHKSKELEAGRIKNQFKYDILRSELNNTNKEKPPPVHPTEIRTSISPSSAVELNTTSALANYATEAAHSCPGTEIACTQLAAPSCPRPIGVVRQLVGWAFDHKKNPIKKPPKICHGFSWGRVF</sequence>
<keyword evidence="12" id="KW-0325">Glycoprotein</keyword>
<evidence type="ECO:0000313" key="15">
    <source>
        <dbReference type="EMBL" id="CAD7576046.1"/>
    </source>
</evidence>
<dbReference type="GO" id="GO:0007165">
    <property type="term" value="P:signal transduction"/>
    <property type="evidence" value="ECO:0007669"/>
    <property type="project" value="InterPro"/>
</dbReference>
<evidence type="ECO:0000256" key="2">
    <source>
        <dbReference type="ARBA" id="ARBA00009634"/>
    </source>
</evidence>
<dbReference type="Gene3D" id="3.40.50.10140">
    <property type="entry name" value="Toll/interleukin-1 receptor homology (TIR) domain"/>
    <property type="match status" value="1"/>
</dbReference>
<name>A0A7R9JBN8_TIMCA</name>
<dbReference type="PANTHER" id="PTHR24365:SF530">
    <property type="entry name" value="MSTPROX-RELATED"/>
    <property type="match status" value="1"/>
</dbReference>
<organism evidence="15">
    <name type="scientific">Timema californicum</name>
    <name type="common">California timema</name>
    <name type="synonym">Walking stick</name>
    <dbReference type="NCBI Taxonomy" id="61474"/>
    <lineage>
        <taxon>Eukaryota</taxon>
        <taxon>Metazoa</taxon>
        <taxon>Ecdysozoa</taxon>
        <taxon>Arthropoda</taxon>
        <taxon>Hexapoda</taxon>
        <taxon>Insecta</taxon>
        <taxon>Pterygota</taxon>
        <taxon>Neoptera</taxon>
        <taxon>Polyneoptera</taxon>
        <taxon>Phasmatodea</taxon>
        <taxon>Timematodea</taxon>
        <taxon>Timematoidea</taxon>
        <taxon>Timematidae</taxon>
        <taxon>Timema</taxon>
    </lineage>
</organism>
<reference evidence="15" key="1">
    <citation type="submission" date="2020-11" db="EMBL/GenBank/DDBJ databases">
        <authorList>
            <person name="Tran Van P."/>
        </authorList>
    </citation>
    <scope>NUCLEOTIDE SEQUENCE</scope>
</reference>
<evidence type="ECO:0000256" key="3">
    <source>
        <dbReference type="ARBA" id="ARBA00022588"/>
    </source>
</evidence>
<evidence type="ECO:0000256" key="9">
    <source>
        <dbReference type="ARBA" id="ARBA00022989"/>
    </source>
</evidence>
<dbReference type="GO" id="GO:0005886">
    <property type="term" value="C:plasma membrane"/>
    <property type="evidence" value="ECO:0007669"/>
    <property type="project" value="TreeGrafter"/>
</dbReference>
<comment type="similarity">
    <text evidence="2">Belongs to the Toll-like receptor family.</text>
</comment>
<evidence type="ECO:0000256" key="8">
    <source>
        <dbReference type="ARBA" id="ARBA00022859"/>
    </source>
</evidence>
<dbReference type="InterPro" id="IPR000157">
    <property type="entry name" value="TIR_dom"/>
</dbReference>
<dbReference type="PROSITE" id="PS50104">
    <property type="entry name" value="TIR"/>
    <property type="match status" value="1"/>
</dbReference>
<evidence type="ECO:0000256" key="13">
    <source>
        <dbReference type="SAM" id="MobiDB-lite"/>
    </source>
</evidence>
<dbReference type="GO" id="GO:0038023">
    <property type="term" value="F:signaling receptor activity"/>
    <property type="evidence" value="ECO:0007669"/>
    <property type="project" value="TreeGrafter"/>
</dbReference>
<dbReference type="FunFam" id="3.40.50.10140:FF:000001">
    <property type="entry name" value="Toll-like receptor 2"/>
    <property type="match status" value="1"/>
</dbReference>
<keyword evidence="5" id="KW-0812">Transmembrane</keyword>
<dbReference type="AlphaFoldDB" id="A0A7R9JBN8"/>
<evidence type="ECO:0000259" key="14">
    <source>
        <dbReference type="PROSITE" id="PS50104"/>
    </source>
</evidence>
<keyword evidence="6" id="KW-0732">Signal</keyword>
<keyword evidence="11" id="KW-0675">Receptor</keyword>
<evidence type="ECO:0000256" key="11">
    <source>
        <dbReference type="ARBA" id="ARBA00023170"/>
    </source>
</evidence>
<evidence type="ECO:0000256" key="10">
    <source>
        <dbReference type="ARBA" id="ARBA00023136"/>
    </source>
</evidence>
<dbReference type="PANTHER" id="PTHR24365">
    <property type="entry name" value="TOLL-LIKE RECEPTOR"/>
    <property type="match status" value="1"/>
</dbReference>
<evidence type="ECO:0000256" key="12">
    <source>
        <dbReference type="ARBA" id="ARBA00023180"/>
    </source>
</evidence>
<keyword evidence="8" id="KW-0391">Immunity</keyword>
<keyword evidence="10" id="KW-0472">Membrane</keyword>
<evidence type="ECO:0000256" key="5">
    <source>
        <dbReference type="ARBA" id="ARBA00022692"/>
    </source>
</evidence>
<dbReference type="EMBL" id="OE183818">
    <property type="protein sequence ID" value="CAD7576046.1"/>
    <property type="molecule type" value="Genomic_DNA"/>
</dbReference>
<evidence type="ECO:0000256" key="6">
    <source>
        <dbReference type="ARBA" id="ARBA00022729"/>
    </source>
</evidence>
<gene>
    <name evidence="15" type="ORF">TCMB3V08_LOCUS8622</name>
</gene>